<dbReference type="GO" id="GO:0009279">
    <property type="term" value="C:cell outer membrane"/>
    <property type="evidence" value="ECO:0007669"/>
    <property type="project" value="UniProtKB-SubCell"/>
</dbReference>
<dbReference type="PANTHER" id="PTHR30329">
    <property type="entry name" value="STATOR ELEMENT OF FLAGELLAR MOTOR COMPLEX"/>
    <property type="match status" value="1"/>
</dbReference>
<evidence type="ECO:0000259" key="7">
    <source>
        <dbReference type="PROSITE" id="PS51123"/>
    </source>
</evidence>
<dbReference type="InterPro" id="IPR006664">
    <property type="entry name" value="OMP_bac"/>
</dbReference>
<dbReference type="HOGENOM" id="CLU_020578_0_0_7"/>
<proteinExistence type="predicted"/>
<dbReference type="SUPFAM" id="SSF103088">
    <property type="entry name" value="OmpA-like"/>
    <property type="match status" value="1"/>
</dbReference>
<dbReference type="GO" id="GO:0005509">
    <property type="term" value="F:calcium ion binding"/>
    <property type="evidence" value="ECO:0007669"/>
    <property type="project" value="InterPro"/>
</dbReference>
<dbReference type="GO" id="GO:0007155">
    <property type="term" value="P:cell adhesion"/>
    <property type="evidence" value="ECO:0007669"/>
    <property type="project" value="InterPro"/>
</dbReference>
<dbReference type="STRING" id="1254432.SCE1572_52105"/>
<gene>
    <name evidence="8" type="ORF">SCE1572_52105</name>
</gene>
<dbReference type="eggNOG" id="COG2885">
    <property type="taxonomic scope" value="Bacteria"/>
</dbReference>
<feature type="region of interest" description="Disordered" evidence="6">
    <location>
        <begin position="349"/>
        <end position="393"/>
    </location>
</feature>
<feature type="compositionally biased region" description="Basic and acidic residues" evidence="6">
    <location>
        <begin position="381"/>
        <end position="393"/>
    </location>
</feature>
<dbReference type="Gene3D" id="3.30.1330.60">
    <property type="entry name" value="OmpA-like domain"/>
    <property type="match status" value="1"/>
</dbReference>
<dbReference type="InterPro" id="IPR036737">
    <property type="entry name" value="OmpA-like_sf"/>
</dbReference>
<feature type="region of interest" description="Disordered" evidence="6">
    <location>
        <begin position="408"/>
        <end position="522"/>
    </location>
</feature>
<dbReference type="KEGG" id="scu:SCE1572_52105"/>
<reference evidence="8 9" key="1">
    <citation type="journal article" date="2013" name="Sci. Rep.">
        <title>Extraordinary expansion of a Sorangium cellulosum genome from an alkaline milieu.</title>
        <authorList>
            <person name="Han K."/>
            <person name="Li Z.F."/>
            <person name="Peng R."/>
            <person name="Zhu L.P."/>
            <person name="Zhou T."/>
            <person name="Wang L.G."/>
            <person name="Li S.G."/>
            <person name="Zhang X.B."/>
            <person name="Hu W."/>
            <person name="Wu Z.H."/>
            <person name="Qin N."/>
            <person name="Li Y.Z."/>
        </authorList>
    </citation>
    <scope>NUCLEOTIDE SEQUENCE [LARGE SCALE GENOMIC DNA]</scope>
    <source>
        <strain evidence="8 9">So0157-2</strain>
    </source>
</reference>
<organism evidence="8 9">
    <name type="scientific">Sorangium cellulosum So0157-2</name>
    <dbReference type="NCBI Taxonomy" id="1254432"/>
    <lineage>
        <taxon>Bacteria</taxon>
        <taxon>Pseudomonadati</taxon>
        <taxon>Myxococcota</taxon>
        <taxon>Polyangia</taxon>
        <taxon>Polyangiales</taxon>
        <taxon>Polyangiaceae</taxon>
        <taxon>Sorangium</taxon>
    </lineage>
</organism>
<evidence type="ECO:0000256" key="4">
    <source>
        <dbReference type="ARBA" id="ARBA00023237"/>
    </source>
</evidence>
<evidence type="ECO:0000256" key="6">
    <source>
        <dbReference type="SAM" id="MobiDB-lite"/>
    </source>
</evidence>
<keyword evidence="3 5" id="KW-0472">Membrane</keyword>
<dbReference type="PRINTS" id="PR01021">
    <property type="entry name" value="OMPADOMAIN"/>
</dbReference>
<keyword evidence="4" id="KW-0998">Cell outer membrane</keyword>
<feature type="compositionally biased region" description="Basic and acidic residues" evidence="6">
    <location>
        <begin position="353"/>
        <end position="365"/>
    </location>
</feature>
<accession>S4YBT2</accession>
<dbReference type="InterPro" id="IPR003367">
    <property type="entry name" value="Thrombospondin_3-like_rpt"/>
</dbReference>
<dbReference type="SUPFAM" id="SSF103647">
    <property type="entry name" value="TSP type-3 repeat"/>
    <property type="match status" value="2"/>
</dbReference>
<feature type="region of interest" description="Disordered" evidence="6">
    <location>
        <begin position="1"/>
        <end position="29"/>
    </location>
</feature>
<dbReference type="InterPro" id="IPR028974">
    <property type="entry name" value="TSP_type-3_rpt"/>
</dbReference>
<dbReference type="Pfam" id="PF00691">
    <property type="entry name" value="OmpA"/>
    <property type="match status" value="1"/>
</dbReference>
<feature type="domain" description="OmpA-like" evidence="7">
    <location>
        <begin position="526"/>
        <end position="647"/>
    </location>
</feature>
<evidence type="ECO:0000313" key="9">
    <source>
        <dbReference type="Proteomes" id="UP000014803"/>
    </source>
</evidence>
<dbReference type="PROSITE" id="PS51123">
    <property type="entry name" value="OMPA_2"/>
    <property type="match status" value="1"/>
</dbReference>
<feature type="compositionally biased region" description="Basic and acidic residues" evidence="6">
    <location>
        <begin position="494"/>
        <end position="513"/>
    </location>
</feature>
<protein>
    <recommendedName>
        <fullName evidence="7">OmpA-like domain-containing protein</fullName>
    </recommendedName>
</protein>
<sequence length="647" mass="67163">MLAMISPSSTCSACSSTSPPSCSPRPARSCRRLPPRALPGPALAAAALAALSLPRLASAQPADASPVIVGDLALEQLEPAPAGDALFGVPSPSVGGHLVPRAFLMFDYAHNPLELHGDRTATIVSSQGFLRLDASLSLVDRLLVSVDMPFAVLQAGDDPGTPGVAYHVPSSAAAGDLRLGLRGRLFGADHAPFQVALGTYLFFPTAPAGSYAGEGAFRGAPHVLVGGRLNGSSPVSFVWSATAGAVLRGSDNPNSLTFGAGAALVLGRERLRVGPELYGALPTSDKPMLSAPGANVTASAPVNAEVLLGARVRLLGGLELGAAGGSGLSNAIGTPAFRLIALAGWSPAPPDEPAAKARPADRDGDGILDGADACTGTRGIASDDRTRHGCPRADRDGDGVLDVADACPTTPGPSSLDLTKNGCPPDRDGDGVADVVDACPDLRGAPSAAPRQNGCPGDADGDGVLDRVDACPKLAGESSPDRSRNGCPEDIDGDGLKPPEDACPREKGARDPDPAQSGCPRNIRIRDREIALLRPIRFVMYGRDRKDTVEPIPDDMLTDVRDVLEQHPEIKLVEVRGHADDAGDPAFNLRIAQERADAVRLWLIEAGVPKEKLVAKGYGDTDPIAPNRTQEDRQKNRRVQLFIIQEE</sequence>
<dbReference type="Pfam" id="PF02412">
    <property type="entry name" value="TSP_3"/>
    <property type="match status" value="2"/>
</dbReference>
<dbReference type="InterPro" id="IPR050330">
    <property type="entry name" value="Bact_OuterMem_StrucFunc"/>
</dbReference>
<evidence type="ECO:0000313" key="8">
    <source>
        <dbReference type="EMBL" id="AGP42309.1"/>
    </source>
</evidence>
<dbReference type="CDD" id="cd07185">
    <property type="entry name" value="OmpA_C-like"/>
    <property type="match status" value="1"/>
</dbReference>
<evidence type="ECO:0000256" key="2">
    <source>
        <dbReference type="ARBA" id="ARBA00022729"/>
    </source>
</evidence>
<name>S4YBT2_SORCE</name>
<feature type="compositionally biased region" description="Low complexity" evidence="6">
    <location>
        <begin position="1"/>
        <end position="27"/>
    </location>
</feature>
<dbReference type="InterPro" id="IPR006665">
    <property type="entry name" value="OmpA-like"/>
</dbReference>
<evidence type="ECO:0000256" key="3">
    <source>
        <dbReference type="ARBA" id="ARBA00023136"/>
    </source>
</evidence>
<comment type="subcellular location">
    <subcellularLocation>
        <location evidence="1">Cell outer membrane</location>
    </subcellularLocation>
</comment>
<evidence type="ECO:0000256" key="1">
    <source>
        <dbReference type="ARBA" id="ARBA00004442"/>
    </source>
</evidence>
<dbReference type="Proteomes" id="UP000014803">
    <property type="component" value="Chromosome"/>
</dbReference>
<dbReference type="AlphaFoldDB" id="S4YBT2"/>
<dbReference type="PANTHER" id="PTHR30329:SF21">
    <property type="entry name" value="LIPOPROTEIN YIAD-RELATED"/>
    <property type="match status" value="1"/>
</dbReference>
<dbReference type="PATRIC" id="fig|1254432.3.peg.11738"/>
<evidence type="ECO:0000256" key="5">
    <source>
        <dbReference type="PROSITE-ProRule" id="PRU00473"/>
    </source>
</evidence>
<dbReference type="EMBL" id="CP003969">
    <property type="protein sequence ID" value="AGP42309.1"/>
    <property type="molecule type" value="Genomic_DNA"/>
</dbReference>
<dbReference type="Gene3D" id="4.10.1080.10">
    <property type="entry name" value="TSP type-3 repeat"/>
    <property type="match status" value="2"/>
</dbReference>
<keyword evidence="2" id="KW-0732">Signal</keyword>
<feature type="compositionally biased region" description="Low complexity" evidence="6">
    <location>
        <begin position="432"/>
        <end position="441"/>
    </location>
</feature>